<evidence type="ECO:0000313" key="2">
    <source>
        <dbReference type="Proteomes" id="UP000499080"/>
    </source>
</evidence>
<name>A0A4Y2CRG3_ARAVE</name>
<proteinExistence type="predicted"/>
<evidence type="ECO:0000313" key="1">
    <source>
        <dbReference type="EMBL" id="GBM06258.1"/>
    </source>
</evidence>
<reference evidence="1 2" key="1">
    <citation type="journal article" date="2019" name="Sci. Rep.">
        <title>Orb-weaving spider Araneus ventricosus genome elucidates the spidroin gene catalogue.</title>
        <authorList>
            <person name="Kono N."/>
            <person name="Nakamura H."/>
            <person name="Ohtoshi R."/>
            <person name="Moran D.A.P."/>
            <person name="Shinohara A."/>
            <person name="Yoshida Y."/>
            <person name="Fujiwara M."/>
            <person name="Mori M."/>
            <person name="Tomita M."/>
            <person name="Arakawa K."/>
        </authorList>
    </citation>
    <scope>NUCLEOTIDE SEQUENCE [LARGE SCALE GENOMIC DNA]</scope>
</reference>
<dbReference type="OrthoDB" id="6479173at2759"/>
<keyword evidence="2" id="KW-1185">Reference proteome</keyword>
<dbReference type="EMBL" id="BGPR01000225">
    <property type="protein sequence ID" value="GBM06258.1"/>
    <property type="molecule type" value="Genomic_DNA"/>
</dbReference>
<gene>
    <name evidence="1" type="ORF">AVEN_269651_1</name>
</gene>
<accession>A0A4Y2CRG3</accession>
<dbReference type="Proteomes" id="UP000499080">
    <property type="component" value="Unassembled WGS sequence"/>
</dbReference>
<sequence length="216" mass="24020">MILAKDTIPLTTGSTGTISNRGCTQKAHSKEELLRTASLKPPKGTFFNAVRPKLLPSRNISCVTISGIIIRGSAAQILTHKISEHSSIISFTFEIPIPPAKLISTQRKITVEAVTPMASIPFGSYSASKIHDHVKAKQKFDESQHGESANKMFHHNAFGVEKMLQNYNNKLMNSIWGQYNLYAAHAFQKNNEGAHPIVDIFNIPQVKNLWEFRTAH</sequence>
<protein>
    <submittedName>
        <fullName evidence="1">Uncharacterized protein</fullName>
    </submittedName>
</protein>
<comment type="caution">
    <text evidence="1">The sequence shown here is derived from an EMBL/GenBank/DDBJ whole genome shotgun (WGS) entry which is preliminary data.</text>
</comment>
<dbReference type="AlphaFoldDB" id="A0A4Y2CRG3"/>
<organism evidence="1 2">
    <name type="scientific">Araneus ventricosus</name>
    <name type="common">Orbweaver spider</name>
    <name type="synonym">Epeira ventricosa</name>
    <dbReference type="NCBI Taxonomy" id="182803"/>
    <lineage>
        <taxon>Eukaryota</taxon>
        <taxon>Metazoa</taxon>
        <taxon>Ecdysozoa</taxon>
        <taxon>Arthropoda</taxon>
        <taxon>Chelicerata</taxon>
        <taxon>Arachnida</taxon>
        <taxon>Araneae</taxon>
        <taxon>Araneomorphae</taxon>
        <taxon>Entelegynae</taxon>
        <taxon>Araneoidea</taxon>
        <taxon>Araneidae</taxon>
        <taxon>Araneus</taxon>
    </lineage>
</organism>